<dbReference type="HAMAP" id="MF_01818">
    <property type="entry name" value="RNase_Z_BN"/>
    <property type="match status" value="1"/>
</dbReference>
<dbReference type="CDD" id="cd07717">
    <property type="entry name" value="RNaseZ_ZiPD-like_MBL-fold"/>
    <property type="match status" value="1"/>
</dbReference>
<dbReference type="SUPFAM" id="SSF56281">
    <property type="entry name" value="Metallo-hydrolase/oxidoreductase"/>
    <property type="match status" value="1"/>
</dbReference>
<evidence type="ECO:0000256" key="5">
    <source>
        <dbReference type="ARBA" id="ARBA00022759"/>
    </source>
</evidence>
<keyword evidence="7 11" id="KW-0862">Zinc</keyword>
<comment type="subunit">
    <text evidence="1 11">Homodimer.</text>
</comment>
<evidence type="ECO:0000256" key="8">
    <source>
        <dbReference type="ARBA" id="ARBA00034221"/>
    </source>
</evidence>
<feature type="binding site" evidence="11">
    <location>
        <position position="68"/>
    </location>
    <ligand>
        <name>Zn(2+)</name>
        <dbReference type="ChEBI" id="CHEBI:29105"/>
        <label>2</label>
        <note>catalytic</note>
    </ligand>
</feature>
<dbReference type="Proteomes" id="UP001595755">
    <property type="component" value="Unassembled WGS sequence"/>
</dbReference>
<evidence type="ECO:0000256" key="2">
    <source>
        <dbReference type="ARBA" id="ARBA00022694"/>
    </source>
</evidence>
<keyword evidence="6 11" id="KW-0378">Hydrolase</keyword>
<keyword evidence="4 11" id="KW-0479">Metal-binding</keyword>
<evidence type="ECO:0000256" key="1">
    <source>
        <dbReference type="ARBA" id="ARBA00011738"/>
    </source>
</evidence>
<organism evidence="13 14">
    <name type="scientific">Cohnella boryungensis</name>
    <dbReference type="NCBI Taxonomy" id="768479"/>
    <lineage>
        <taxon>Bacteria</taxon>
        <taxon>Bacillati</taxon>
        <taxon>Bacillota</taxon>
        <taxon>Bacilli</taxon>
        <taxon>Bacillales</taxon>
        <taxon>Paenibacillaceae</taxon>
        <taxon>Cohnella</taxon>
    </lineage>
</organism>
<feature type="binding site" evidence="11">
    <location>
        <position position="269"/>
    </location>
    <ligand>
        <name>Zn(2+)</name>
        <dbReference type="ChEBI" id="CHEBI:29105"/>
        <label>2</label>
        <note>catalytic</note>
    </ligand>
</feature>
<dbReference type="RefSeq" id="WP_204600918.1">
    <property type="nucleotide sequence ID" value="NZ_JBHSED010000003.1"/>
</dbReference>
<proteinExistence type="inferred from homology"/>
<comment type="catalytic activity">
    <reaction evidence="8">
        <text>3',5'-cyclic CMP + H2O = CMP + H(+)</text>
        <dbReference type="Rhea" id="RHEA:72675"/>
        <dbReference type="ChEBI" id="CHEBI:15377"/>
        <dbReference type="ChEBI" id="CHEBI:15378"/>
        <dbReference type="ChEBI" id="CHEBI:58003"/>
        <dbReference type="ChEBI" id="CHEBI:60377"/>
    </reaction>
    <physiologicalReaction direction="left-to-right" evidence="8">
        <dbReference type="Rhea" id="RHEA:72676"/>
    </physiologicalReaction>
</comment>
<evidence type="ECO:0000256" key="9">
    <source>
        <dbReference type="ARBA" id="ARBA00034301"/>
    </source>
</evidence>
<evidence type="ECO:0000256" key="11">
    <source>
        <dbReference type="HAMAP-Rule" id="MF_01818"/>
    </source>
</evidence>
<feature type="binding site" evidence="11">
    <location>
        <position position="65"/>
    </location>
    <ligand>
        <name>Zn(2+)</name>
        <dbReference type="ChEBI" id="CHEBI:29105"/>
        <label>1</label>
        <note>catalytic</note>
    </ligand>
</feature>
<protein>
    <recommendedName>
        <fullName evidence="11">Ribonuclease Z</fullName>
        <shortName evidence="11">RNase Z</shortName>
        <ecNumber evidence="11">3.1.26.11</ecNumber>
    </recommendedName>
    <alternativeName>
        <fullName evidence="11">tRNA 3 endonuclease</fullName>
    </alternativeName>
    <alternativeName>
        <fullName evidence="11">tRNase Z</fullName>
    </alternativeName>
</protein>
<feature type="binding site" evidence="11">
    <location>
        <position position="140"/>
    </location>
    <ligand>
        <name>Zn(2+)</name>
        <dbReference type="ChEBI" id="CHEBI:29105"/>
        <label>1</label>
        <note>catalytic</note>
    </ligand>
</feature>
<dbReference type="InterPro" id="IPR036866">
    <property type="entry name" value="RibonucZ/Hydroxyglut_hydro"/>
</dbReference>
<dbReference type="GO" id="GO:0042781">
    <property type="term" value="F:3'-tRNA processing endoribonuclease activity"/>
    <property type="evidence" value="ECO:0007669"/>
    <property type="project" value="UniProtKB-EC"/>
</dbReference>
<dbReference type="NCBIfam" id="NF000801">
    <property type="entry name" value="PRK00055.1-3"/>
    <property type="match status" value="1"/>
</dbReference>
<dbReference type="PANTHER" id="PTHR46018">
    <property type="entry name" value="ZINC PHOSPHODIESTERASE ELAC PROTEIN 1"/>
    <property type="match status" value="1"/>
</dbReference>
<keyword evidence="2 11" id="KW-0819">tRNA processing</keyword>
<dbReference type="Pfam" id="PF23023">
    <property type="entry name" value="Anti-Pycsar_Apyc1"/>
    <property type="match status" value="1"/>
</dbReference>
<reference evidence="14" key="1">
    <citation type="journal article" date="2019" name="Int. J. Syst. Evol. Microbiol.">
        <title>The Global Catalogue of Microorganisms (GCM) 10K type strain sequencing project: providing services to taxonomists for standard genome sequencing and annotation.</title>
        <authorList>
            <consortium name="The Broad Institute Genomics Platform"/>
            <consortium name="The Broad Institute Genome Sequencing Center for Infectious Disease"/>
            <person name="Wu L."/>
            <person name="Ma J."/>
        </authorList>
    </citation>
    <scope>NUCLEOTIDE SEQUENCE [LARGE SCALE GENOMIC DNA]</scope>
    <source>
        <strain evidence="14">CGMCC 4.1641</strain>
    </source>
</reference>
<feature type="binding site" evidence="11">
    <location>
        <position position="67"/>
    </location>
    <ligand>
        <name>Zn(2+)</name>
        <dbReference type="ChEBI" id="CHEBI:29105"/>
        <label>2</label>
        <note>catalytic</note>
    </ligand>
</feature>
<keyword evidence="14" id="KW-1185">Reference proteome</keyword>
<feature type="binding site" evidence="11">
    <location>
        <position position="63"/>
    </location>
    <ligand>
        <name>Zn(2+)</name>
        <dbReference type="ChEBI" id="CHEBI:29105"/>
        <label>1</label>
        <note>catalytic</note>
    </ligand>
</feature>
<evidence type="ECO:0000256" key="3">
    <source>
        <dbReference type="ARBA" id="ARBA00022722"/>
    </source>
</evidence>
<comment type="caution">
    <text evidence="13">The sequence shown here is derived from an EMBL/GenBank/DDBJ whole genome shotgun (WGS) entry which is preliminary data.</text>
</comment>
<evidence type="ECO:0000256" key="4">
    <source>
        <dbReference type="ARBA" id="ARBA00022723"/>
    </source>
</evidence>
<comment type="catalytic activity">
    <reaction evidence="10">
        <text>3',5'-cyclic UMP + H2O = UMP + H(+)</text>
        <dbReference type="Rhea" id="RHEA:70575"/>
        <dbReference type="ChEBI" id="CHEBI:15377"/>
        <dbReference type="ChEBI" id="CHEBI:15378"/>
        <dbReference type="ChEBI" id="CHEBI:57865"/>
        <dbReference type="ChEBI" id="CHEBI:184387"/>
    </reaction>
    <physiologicalReaction direction="left-to-right" evidence="10">
        <dbReference type="Rhea" id="RHEA:70576"/>
    </physiologicalReaction>
</comment>
<keyword evidence="3 11" id="KW-0540">Nuclease</keyword>
<comment type="function">
    <text evidence="9">Counteracts the endogenous Pycsar antiviral defense system. Phosphodiesterase that enables metal-dependent hydrolysis of host cyclic nucleotide Pycsar defense signals such as cCMP and cUMP.</text>
</comment>
<comment type="function">
    <text evidence="11">Zinc phosphodiesterase, which displays some tRNA 3'-processing endonuclease activity. Probably involved in tRNA maturation, by removing a 3'-trailer from precursor tRNA.</text>
</comment>
<sequence length="311" mass="33998">MELWFTGTNAGMPIADRNVTSIVLRLAETRGEFWMFDCGEATQHRLLRTPLRITRLEKLFVTHLHGDHVFGIPGLLSSRSSLGATAPLQIYGPSGIRELIDSWMGITETHLGYPLSVCENTEGIVFEDGDYSVRCAKLDHRIECYGYRVEEKPRAGALLVDRLERAGIPPGPLYGQLKSGLDVELKDGRIIRSADVRGPAIPGRIVAVLGDTRPCAGAVRLSERADVLVHEATFGGNLADKAELYGHSTAEQAALTAREAGVSRLLLTHFSSRYGAEDIAELVQEARTLHPNTDAAVELTPYAIARARNES</sequence>
<comment type="cofactor">
    <cofactor evidence="11">
        <name>Zn(2+)</name>
        <dbReference type="ChEBI" id="CHEBI:29105"/>
    </cofactor>
    <text evidence="11">Binds 2 Zn(2+) ions.</text>
</comment>
<dbReference type="InterPro" id="IPR001279">
    <property type="entry name" value="Metallo-B-lactamas"/>
</dbReference>
<dbReference type="PANTHER" id="PTHR46018:SF2">
    <property type="entry name" value="ZINC PHOSPHODIESTERASE ELAC PROTEIN 1"/>
    <property type="match status" value="1"/>
</dbReference>
<feature type="binding site" evidence="11">
    <location>
        <position position="211"/>
    </location>
    <ligand>
        <name>Zn(2+)</name>
        <dbReference type="ChEBI" id="CHEBI:29105"/>
        <label>2</label>
        <note>catalytic</note>
    </ligand>
</feature>
<evidence type="ECO:0000259" key="12">
    <source>
        <dbReference type="SMART" id="SM00849"/>
    </source>
</evidence>
<dbReference type="InterPro" id="IPR013471">
    <property type="entry name" value="RNase_Z/BN"/>
</dbReference>
<evidence type="ECO:0000313" key="13">
    <source>
        <dbReference type="EMBL" id="MFC4302198.1"/>
    </source>
</evidence>
<evidence type="ECO:0000313" key="14">
    <source>
        <dbReference type="Proteomes" id="UP001595755"/>
    </source>
</evidence>
<evidence type="ECO:0000256" key="7">
    <source>
        <dbReference type="ARBA" id="ARBA00022833"/>
    </source>
</evidence>
<dbReference type="Gene3D" id="3.60.15.10">
    <property type="entry name" value="Ribonuclease Z/Hydroxyacylglutathione hydrolase-like"/>
    <property type="match status" value="1"/>
</dbReference>
<dbReference type="SMART" id="SM00849">
    <property type="entry name" value="Lactamase_B"/>
    <property type="match status" value="1"/>
</dbReference>
<accession>A0ABV8S5J6</accession>
<feature type="active site" description="Proton acceptor" evidence="11">
    <location>
        <position position="67"/>
    </location>
</feature>
<dbReference type="EMBL" id="JBHSED010000003">
    <property type="protein sequence ID" value="MFC4302198.1"/>
    <property type="molecule type" value="Genomic_DNA"/>
</dbReference>
<keyword evidence="5 11" id="KW-0255">Endonuclease</keyword>
<dbReference type="NCBIfam" id="TIGR02651">
    <property type="entry name" value="RNase_Z"/>
    <property type="match status" value="1"/>
</dbReference>
<dbReference type="EC" id="3.1.26.11" evidence="11"/>
<feature type="domain" description="Metallo-beta-lactamase" evidence="12">
    <location>
        <begin position="18"/>
        <end position="204"/>
    </location>
</feature>
<evidence type="ECO:0000256" key="6">
    <source>
        <dbReference type="ARBA" id="ARBA00022801"/>
    </source>
</evidence>
<evidence type="ECO:0000256" key="10">
    <source>
        <dbReference type="ARBA" id="ARBA00048505"/>
    </source>
</evidence>
<gene>
    <name evidence="11 13" type="primary">rnz</name>
    <name evidence="13" type="ORF">ACFO1S_01940</name>
</gene>
<feature type="binding site" evidence="11">
    <location>
        <position position="211"/>
    </location>
    <ligand>
        <name>Zn(2+)</name>
        <dbReference type="ChEBI" id="CHEBI:29105"/>
        <label>1</label>
        <note>catalytic</note>
    </ligand>
</feature>
<comment type="catalytic activity">
    <reaction evidence="11">
        <text>Endonucleolytic cleavage of RNA, removing extra 3' nucleotides from tRNA precursor, generating 3' termini of tRNAs. A 3'-hydroxy group is left at the tRNA terminus and a 5'-phosphoryl group is left at the trailer molecule.</text>
        <dbReference type="EC" id="3.1.26.11"/>
    </reaction>
</comment>
<name>A0ABV8S5J6_9BACL</name>
<comment type="similarity">
    <text evidence="11">Belongs to the RNase Z family.</text>
</comment>